<evidence type="ECO:0000313" key="1">
    <source>
        <dbReference type="EnsemblPlants" id="PGSC0003DMT400088251"/>
    </source>
</evidence>
<dbReference type="AlphaFoldDB" id="M1DFJ6"/>
<dbReference type="Proteomes" id="UP000011115">
    <property type="component" value="Unassembled WGS sequence"/>
</dbReference>
<dbReference type="PaxDb" id="4113-PGSC0003DMT400088251"/>
<dbReference type="InParanoid" id="M1DFJ6"/>
<proteinExistence type="predicted"/>
<protein>
    <submittedName>
        <fullName evidence="1">Orf147a protein</fullName>
    </submittedName>
</protein>
<sequence>MPGPTDRRWDHGLWSTSVILTLVPNSLKPKDEMTGRVVVGLGQHKVQLKRVNPSPSPTHSARESEWAKAEVVLHAASRCSRETELIRDTLNMAEGNGSNSAEMNQEVERDFNLTALVWQKILHWLNIQREARRWDDEVLWANTHCKGKQARAKVYRMAVAASVYVVWKERNQRIFKQIIRTPRMLVRKIVQEVHLRGRKWARLDQVFQFLNAYPV</sequence>
<dbReference type="HOGENOM" id="CLU_1285232_0_0_1"/>
<reference evidence="2" key="1">
    <citation type="journal article" date="2011" name="Nature">
        <title>Genome sequence and analysis of the tuber crop potato.</title>
        <authorList>
            <consortium name="The Potato Genome Sequencing Consortium"/>
        </authorList>
    </citation>
    <scope>NUCLEOTIDE SEQUENCE [LARGE SCALE GENOMIC DNA]</scope>
    <source>
        <strain evidence="2">cv. DM1-3 516 R44</strain>
    </source>
</reference>
<accession>M1DFJ6</accession>
<reference evidence="1" key="2">
    <citation type="submission" date="2015-06" db="UniProtKB">
        <authorList>
            <consortium name="EnsemblPlants"/>
        </authorList>
    </citation>
    <scope>IDENTIFICATION</scope>
    <source>
        <strain evidence="1">DM1-3 516 R44</strain>
    </source>
</reference>
<keyword evidence="2" id="KW-1185">Reference proteome</keyword>
<dbReference type="EnsemblPlants" id="PGSC0003DMT400088251">
    <property type="protein sequence ID" value="PGSC0003DMT400088251"/>
    <property type="gene ID" value="PGSC0003DMG400037822"/>
</dbReference>
<dbReference type="STRING" id="4113.M1DFJ6"/>
<name>M1DFJ6_SOLTU</name>
<dbReference type="Gramene" id="PGSC0003DMT400088251">
    <property type="protein sequence ID" value="PGSC0003DMT400088251"/>
    <property type="gene ID" value="PGSC0003DMG400037822"/>
</dbReference>
<organism evidence="1 2">
    <name type="scientific">Solanum tuberosum</name>
    <name type="common">Potato</name>
    <dbReference type="NCBI Taxonomy" id="4113"/>
    <lineage>
        <taxon>Eukaryota</taxon>
        <taxon>Viridiplantae</taxon>
        <taxon>Streptophyta</taxon>
        <taxon>Embryophyta</taxon>
        <taxon>Tracheophyta</taxon>
        <taxon>Spermatophyta</taxon>
        <taxon>Magnoliopsida</taxon>
        <taxon>eudicotyledons</taxon>
        <taxon>Gunneridae</taxon>
        <taxon>Pentapetalae</taxon>
        <taxon>asterids</taxon>
        <taxon>lamiids</taxon>
        <taxon>Solanales</taxon>
        <taxon>Solanaceae</taxon>
        <taxon>Solanoideae</taxon>
        <taxon>Solaneae</taxon>
        <taxon>Solanum</taxon>
    </lineage>
</organism>
<evidence type="ECO:0000313" key="2">
    <source>
        <dbReference type="Proteomes" id="UP000011115"/>
    </source>
</evidence>